<evidence type="ECO:0000313" key="9">
    <source>
        <dbReference type="Proteomes" id="UP000094622"/>
    </source>
</evidence>
<feature type="region of interest" description="Disordered" evidence="7">
    <location>
        <begin position="458"/>
        <end position="481"/>
    </location>
</feature>
<evidence type="ECO:0000256" key="4">
    <source>
        <dbReference type="ARBA" id="ARBA00023002"/>
    </source>
</evidence>
<keyword evidence="5" id="KW-0408">Iron</keyword>
<reference evidence="8 9" key="1">
    <citation type="submission" date="2016-07" db="EMBL/GenBank/DDBJ databases">
        <title>Draft Genome Sequence of Methylobrevis pamukkalensis PK2.</title>
        <authorList>
            <person name="Vasilenko O.V."/>
            <person name="Doronina N.V."/>
            <person name="Shmareva M.N."/>
            <person name="Tarlachkov S.V."/>
            <person name="Mustakhimov I."/>
            <person name="Trotsenko Y.A."/>
        </authorList>
    </citation>
    <scope>NUCLEOTIDE SEQUENCE [LARGE SCALE GENOMIC DNA]</scope>
    <source>
        <strain evidence="8 9">PK2</strain>
    </source>
</reference>
<evidence type="ECO:0000256" key="5">
    <source>
        <dbReference type="ARBA" id="ARBA00023004"/>
    </source>
</evidence>
<evidence type="ECO:0000256" key="7">
    <source>
        <dbReference type="SAM" id="MobiDB-lite"/>
    </source>
</evidence>
<gene>
    <name evidence="8" type="primary">ptlI</name>
    <name evidence="8" type="ORF">A6302_01559</name>
</gene>
<evidence type="ECO:0000256" key="3">
    <source>
        <dbReference type="ARBA" id="ARBA00022723"/>
    </source>
</evidence>
<comment type="similarity">
    <text evidence="1">Belongs to the cytochrome P450 family.</text>
</comment>
<dbReference type="PRINTS" id="PR00385">
    <property type="entry name" value="P450"/>
</dbReference>
<dbReference type="InterPro" id="IPR036396">
    <property type="entry name" value="Cyt_P450_sf"/>
</dbReference>
<dbReference type="GO" id="GO:0005506">
    <property type="term" value="F:iron ion binding"/>
    <property type="evidence" value="ECO:0007669"/>
    <property type="project" value="InterPro"/>
</dbReference>
<evidence type="ECO:0000256" key="2">
    <source>
        <dbReference type="ARBA" id="ARBA00022617"/>
    </source>
</evidence>
<dbReference type="EMBL" id="MCRJ01000029">
    <property type="protein sequence ID" value="ODN71125.1"/>
    <property type="molecule type" value="Genomic_DNA"/>
</dbReference>
<dbReference type="PRINTS" id="PR00463">
    <property type="entry name" value="EP450I"/>
</dbReference>
<dbReference type="InterPro" id="IPR001128">
    <property type="entry name" value="Cyt_P450"/>
</dbReference>
<dbReference type="PANTHER" id="PTHR24291:SF50">
    <property type="entry name" value="BIFUNCTIONAL ALBAFLAVENONE MONOOXYGENASE_TERPENE SYNTHASE"/>
    <property type="match status" value="1"/>
</dbReference>
<accession>A0A1E3H4P6</accession>
<dbReference type="GO" id="GO:0016705">
    <property type="term" value="F:oxidoreductase activity, acting on paired donors, with incorporation or reduction of molecular oxygen"/>
    <property type="evidence" value="ECO:0007669"/>
    <property type="project" value="InterPro"/>
</dbReference>
<keyword evidence="3" id="KW-0479">Metal-binding</keyword>
<evidence type="ECO:0000313" key="8">
    <source>
        <dbReference type="EMBL" id="ODN71125.1"/>
    </source>
</evidence>
<protein>
    <submittedName>
        <fullName evidence="8">Pentalenene oxygenase</fullName>
        <ecNumber evidence="8">1.14.13.133</ecNumber>
    </submittedName>
</protein>
<dbReference type="Gene3D" id="1.10.630.10">
    <property type="entry name" value="Cytochrome P450"/>
    <property type="match status" value="1"/>
</dbReference>
<dbReference type="PATRIC" id="fig|1439726.3.peg.1642"/>
<dbReference type="Pfam" id="PF00067">
    <property type="entry name" value="p450"/>
    <property type="match status" value="1"/>
</dbReference>
<evidence type="ECO:0000256" key="1">
    <source>
        <dbReference type="ARBA" id="ARBA00010617"/>
    </source>
</evidence>
<keyword evidence="6" id="KW-0503">Monooxygenase</keyword>
<name>A0A1E3H4P6_9HYPH</name>
<keyword evidence="2" id="KW-0349">Heme</keyword>
<comment type="caution">
    <text evidence="8">The sequence shown here is derived from an EMBL/GenBank/DDBJ whole genome shotgun (WGS) entry which is preliminary data.</text>
</comment>
<feature type="region of interest" description="Disordered" evidence="7">
    <location>
        <begin position="1"/>
        <end position="24"/>
    </location>
</feature>
<dbReference type="Proteomes" id="UP000094622">
    <property type="component" value="Unassembled WGS sequence"/>
</dbReference>
<dbReference type="GO" id="GO:0004497">
    <property type="term" value="F:monooxygenase activity"/>
    <property type="evidence" value="ECO:0007669"/>
    <property type="project" value="UniProtKB-KW"/>
</dbReference>
<feature type="compositionally biased region" description="Low complexity" evidence="7">
    <location>
        <begin position="363"/>
        <end position="392"/>
    </location>
</feature>
<keyword evidence="9" id="KW-1185">Reference proteome</keyword>
<dbReference type="InterPro" id="IPR002401">
    <property type="entry name" value="Cyt_P450_E_grp-I"/>
</dbReference>
<dbReference type="SUPFAM" id="SSF48264">
    <property type="entry name" value="Cytochrome P450"/>
    <property type="match status" value="1"/>
</dbReference>
<dbReference type="EC" id="1.14.13.133" evidence="8"/>
<feature type="region of interest" description="Disordered" evidence="7">
    <location>
        <begin position="356"/>
        <end position="408"/>
    </location>
</feature>
<keyword evidence="4 8" id="KW-0560">Oxidoreductase</keyword>
<sequence>MRSLLPRVDPPRIIEDKGPDFFEPAHPEPLSGPRNYLKLFLLARQDYLSVFRRRDYSSRNSEMRRFGRQLVLVNAPEEVKYVLATRNDNFERKSPQMRRALEYLLGDGLFISDGETWKQRRPLVSDIVHKNRVPQFSRHMVDCSAELSERWSGLEKGQVVDVLAEMAGLTAEIISRAVFGDDLGRESATEVVEGFGSYQSLVDNINLAYVLGFDNGLPLLRTPRLRRAVMRVRRVIDRVVSAHLEGRTQDDSMIELLIRRQRRNPELGLDGEALRNEAATIFMAGHETTAATLTWAWYLLANAPWAETALHAEIERVCGTRPPGIDDVPQLDYCRSIIEETLRLYPPVPLLGRQARDATGSATSTCGRPPSSPSRPGCSTATTTSGTGRITSCPSASSARPGPCPIPTFPSRSARASAPACNSASWNRSCVWPASPSGSRCGCARHFGAADVAADAAAAGRPAGHHPSAVRRCAPNRPRPD</sequence>
<dbReference type="InterPro" id="IPR050196">
    <property type="entry name" value="Cytochrome_P450_Monoox"/>
</dbReference>
<dbReference type="GO" id="GO:0020037">
    <property type="term" value="F:heme binding"/>
    <property type="evidence" value="ECO:0007669"/>
    <property type="project" value="InterPro"/>
</dbReference>
<feature type="compositionally biased region" description="Basic and acidic residues" evidence="7">
    <location>
        <begin position="9"/>
        <end position="24"/>
    </location>
</feature>
<organism evidence="8 9">
    <name type="scientific">Methylobrevis pamukkalensis</name>
    <dbReference type="NCBI Taxonomy" id="1439726"/>
    <lineage>
        <taxon>Bacteria</taxon>
        <taxon>Pseudomonadati</taxon>
        <taxon>Pseudomonadota</taxon>
        <taxon>Alphaproteobacteria</taxon>
        <taxon>Hyphomicrobiales</taxon>
        <taxon>Pleomorphomonadaceae</taxon>
        <taxon>Methylobrevis</taxon>
    </lineage>
</organism>
<dbReference type="PANTHER" id="PTHR24291">
    <property type="entry name" value="CYTOCHROME P450 FAMILY 4"/>
    <property type="match status" value="1"/>
</dbReference>
<proteinExistence type="inferred from homology"/>
<evidence type="ECO:0000256" key="6">
    <source>
        <dbReference type="ARBA" id="ARBA00023033"/>
    </source>
</evidence>
<dbReference type="AlphaFoldDB" id="A0A1E3H4P6"/>
<feature type="compositionally biased region" description="Low complexity" evidence="7">
    <location>
        <begin position="458"/>
        <end position="467"/>
    </location>
</feature>